<keyword evidence="4" id="KW-1185">Reference proteome</keyword>
<sequence>MNNNNPLRRRQGTLKRHFLHLFLLGLCCAQGVLADEASFDPFVPVAQTEFPPIPVYAETLQAIRLHQLAVDQFYQHELRMFSRRLEDYRLSLEEARQALEREREEREQPSIEAWERKEALRLSSVDWELKRQDLEKERDAMEAAFEAGSIGRDEYEARFEAYRKGIAEYKAFHDRYASARRAFDREHEAFQRYLEEAYRPAIAAYRSVVRTSLEPQQERRRLLLARFEERKAWCRSVIQALQAVEQADERRALLEKLKAEAGA</sequence>
<reference evidence="3" key="2">
    <citation type="submission" date="2020-09" db="EMBL/GenBank/DDBJ databases">
        <authorList>
            <person name="Sun Q."/>
            <person name="Kim S."/>
        </authorList>
    </citation>
    <scope>NUCLEOTIDE SEQUENCE</scope>
    <source>
        <strain evidence="3">KCTC 22169</strain>
    </source>
</reference>
<evidence type="ECO:0000256" key="2">
    <source>
        <dbReference type="SAM" id="SignalP"/>
    </source>
</evidence>
<dbReference type="RefSeq" id="WP_189611661.1">
    <property type="nucleotide sequence ID" value="NZ_BMXR01000010.1"/>
</dbReference>
<accession>A0A918NGU0</accession>
<evidence type="ECO:0000313" key="3">
    <source>
        <dbReference type="EMBL" id="GGX66586.1"/>
    </source>
</evidence>
<comment type="caution">
    <text evidence="3">The sequence shown here is derived from an EMBL/GenBank/DDBJ whole genome shotgun (WGS) entry which is preliminary data.</text>
</comment>
<evidence type="ECO:0000313" key="4">
    <source>
        <dbReference type="Proteomes" id="UP000626148"/>
    </source>
</evidence>
<dbReference type="EMBL" id="BMXR01000010">
    <property type="protein sequence ID" value="GGX66586.1"/>
    <property type="molecule type" value="Genomic_DNA"/>
</dbReference>
<dbReference type="Proteomes" id="UP000626148">
    <property type="component" value="Unassembled WGS sequence"/>
</dbReference>
<keyword evidence="1" id="KW-0175">Coiled coil</keyword>
<reference evidence="3" key="1">
    <citation type="journal article" date="2014" name="Int. J. Syst. Evol. Microbiol.">
        <title>Complete genome sequence of Corynebacterium casei LMG S-19264T (=DSM 44701T), isolated from a smear-ripened cheese.</title>
        <authorList>
            <consortium name="US DOE Joint Genome Institute (JGI-PGF)"/>
            <person name="Walter F."/>
            <person name="Albersmeier A."/>
            <person name="Kalinowski J."/>
            <person name="Ruckert C."/>
        </authorList>
    </citation>
    <scope>NUCLEOTIDE SEQUENCE</scope>
    <source>
        <strain evidence="3">KCTC 22169</strain>
    </source>
</reference>
<feature type="signal peptide" evidence="2">
    <location>
        <begin position="1"/>
        <end position="34"/>
    </location>
</feature>
<evidence type="ECO:0000256" key="1">
    <source>
        <dbReference type="SAM" id="Coils"/>
    </source>
</evidence>
<name>A0A918NGU0_9GAMM</name>
<dbReference type="AlphaFoldDB" id="A0A918NGU0"/>
<feature type="coiled-coil region" evidence="1">
    <location>
        <begin position="78"/>
        <end position="144"/>
    </location>
</feature>
<organism evidence="3 4">
    <name type="scientific">Saccharospirillum salsuginis</name>
    <dbReference type="NCBI Taxonomy" id="418750"/>
    <lineage>
        <taxon>Bacteria</taxon>
        <taxon>Pseudomonadati</taxon>
        <taxon>Pseudomonadota</taxon>
        <taxon>Gammaproteobacteria</taxon>
        <taxon>Oceanospirillales</taxon>
        <taxon>Saccharospirillaceae</taxon>
        <taxon>Saccharospirillum</taxon>
    </lineage>
</organism>
<gene>
    <name evidence="3" type="ORF">GCM10007392_37890</name>
</gene>
<feature type="chain" id="PRO_5037272023" evidence="2">
    <location>
        <begin position="35"/>
        <end position="263"/>
    </location>
</feature>
<protein>
    <submittedName>
        <fullName evidence="3">Uncharacterized protein</fullName>
    </submittedName>
</protein>
<keyword evidence="2" id="KW-0732">Signal</keyword>
<proteinExistence type="predicted"/>